<dbReference type="PROSITE" id="PS51186">
    <property type="entry name" value="GNAT"/>
    <property type="match status" value="1"/>
</dbReference>
<evidence type="ECO:0000259" key="3">
    <source>
        <dbReference type="PROSITE" id="PS51186"/>
    </source>
</evidence>
<comment type="caution">
    <text evidence="4">The sequence shown here is derived from an EMBL/GenBank/DDBJ whole genome shotgun (WGS) entry which is preliminary data.</text>
</comment>
<keyword evidence="2" id="KW-0012">Acyltransferase</keyword>
<dbReference type="CDD" id="cd04301">
    <property type="entry name" value="NAT_SF"/>
    <property type="match status" value="1"/>
</dbReference>
<dbReference type="InterPro" id="IPR016181">
    <property type="entry name" value="Acyl_CoA_acyltransferase"/>
</dbReference>
<organism evidence="4 5">
    <name type="scientific">Fictibacillus marinisediminis</name>
    <dbReference type="NCBI Taxonomy" id="2878389"/>
    <lineage>
        <taxon>Bacteria</taxon>
        <taxon>Bacillati</taxon>
        <taxon>Bacillota</taxon>
        <taxon>Bacilli</taxon>
        <taxon>Bacillales</taxon>
        <taxon>Fictibacillaceae</taxon>
        <taxon>Fictibacillus</taxon>
    </lineage>
</organism>
<dbReference type="Proteomes" id="UP001139011">
    <property type="component" value="Unassembled WGS sequence"/>
</dbReference>
<reference evidence="4" key="1">
    <citation type="submission" date="2021-09" db="EMBL/GenBank/DDBJ databases">
        <title>Genome analysis of Fictibacillus sp. KIGAM418 isolated from marine sediment.</title>
        <authorList>
            <person name="Seo M.-J."/>
            <person name="Cho E.-S."/>
            <person name="Hwang C.Y."/>
        </authorList>
    </citation>
    <scope>NUCLEOTIDE SEQUENCE</scope>
    <source>
        <strain evidence="4">KIGAM418</strain>
    </source>
</reference>
<dbReference type="Pfam" id="PF00583">
    <property type="entry name" value="Acetyltransf_1"/>
    <property type="match status" value="1"/>
</dbReference>
<dbReference type="GO" id="GO:0005737">
    <property type="term" value="C:cytoplasm"/>
    <property type="evidence" value="ECO:0007669"/>
    <property type="project" value="TreeGrafter"/>
</dbReference>
<dbReference type="PANTHER" id="PTHR43626:SF4">
    <property type="entry name" value="GCN5-RELATED N-ACETYLTRANSFERASE 2, CHLOROPLASTIC"/>
    <property type="match status" value="1"/>
</dbReference>
<keyword evidence="5" id="KW-1185">Reference proteome</keyword>
<sequence>MAHIERGRSNVIWNDVLKLYHAVGWSKHNAENIIKIYNSTTHTSFAYVDGQLAGLGRALSDGVFNAAIYDIIVSPDYQGLGLGREIVEDLLVQLQDVSCVHLISTTGNEEFYRKAGLKMAKTAMARYLNKEMESEYLL</sequence>
<dbReference type="PANTHER" id="PTHR43626">
    <property type="entry name" value="ACYL-COA N-ACYLTRANSFERASE"/>
    <property type="match status" value="1"/>
</dbReference>
<accession>A0A9X2BC35</accession>
<dbReference type="RefSeq" id="WP_248251794.1">
    <property type="nucleotide sequence ID" value="NZ_JAIWJX010000002.1"/>
</dbReference>
<dbReference type="EMBL" id="JAIWJX010000002">
    <property type="protein sequence ID" value="MCK6256076.1"/>
    <property type="molecule type" value="Genomic_DNA"/>
</dbReference>
<evidence type="ECO:0000313" key="4">
    <source>
        <dbReference type="EMBL" id="MCK6256076.1"/>
    </source>
</evidence>
<keyword evidence="1" id="KW-0808">Transferase</keyword>
<proteinExistence type="predicted"/>
<dbReference type="SUPFAM" id="SSF55729">
    <property type="entry name" value="Acyl-CoA N-acyltransferases (Nat)"/>
    <property type="match status" value="1"/>
</dbReference>
<feature type="domain" description="N-acetyltransferase" evidence="3">
    <location>
        <begin position="2"/>
        <end position="138"/>
    </location>
</feature>
<dbReference type="InterPro" id="IPR000182">
    <property type="entry name" value="GNAT_dom"/>
</dbReference>
<evidence type="ECO:0000313" key="5">
    <source>
        <dbReference type="Proteomes" id="UP001139011"/>
    </source>
</evidence>
<evidence type="ECO:0000256" key="2">
    <source>
        <dbReference type="ARBA" id="ARBA00023315"/>
    </source>
</evidence>
<dbReference type="AlphaFoldDB" id="A0A9X2BC35"/>
<name>A0A9X2BC35_9BACL</name>
<protein>
    <submittedName>
        <fullName evidence="4">GNAT family N-acetyltransferase</fullName>
    </submittedName>
</protein>
<gene>
    <name evidence="4" type="ORF">LCY76_05595</name>
</gene>
<dbReference type="InterPro" id="IPR045039">
    <property type="entry name" value="NSI-like"/>
</dbReference>
<dbReference type="Gene3D" id="3.40.630.30">
    <property type="match status" value="1"/>
</dbReference>
<evidence type="ECO:0000256" key="1">
    <source>
        <dbReference type="ARBA" id="ARBA00022679"/>
    </source>
</evidence>
<dbReference type="GO" id="GO:0008080">
    <property type="term" value="F:N-acetyltransferase activity"/>
    <property type="evidence" value="ECO:0007669"/>
    <property type="project" value="InterPro"/>
</dbReference>